<feature type="region of interest" description="Disordered" evidence="1">
    <location>
        <begin position="1"/>
        <end position="44"/>
    </location>
</feature>
<evidence type="ECO:0000313" key="2">
    <source>
        <dbReference type="EMBL" id="KAK2564466.1"/>
    </source>
</evidence>
<gene>
    <name evidence="2" type="ORF">P5673_011908</name>
</gene>
<feature type="compositionally biased region" description="Basic residues" evidence="1">
    <location>
        <begin position="1"/>
        <end position="20"/>
    </location>
</feature>
<sequence length="278" mass="31116">MQFVRDHKHFSRIKTTRIKQPRSSGMQQNQGMQQSQSQRSNHDKKEKYCRDWNYTAKCDCYSTSASYSSNHWCRVCDTMEHPMLHCPKRKFPILSTPTNPDSTRERQTLLVTLADSVRPAPQYNFQGAKRTLTTTFHLKLSLLVCDSNSARTSSSAGSPNIRESDDEVDIQEESERVSSRDAVGPSDNSSVDSNESEPLCQADEMAIIGDPKFGVKTSKDCFDNIVNHSHSLSALALNLLDNLIPKEVQRISNIKGTNGKSPLNPMILAAIKGNNILP</sequence>
<proteinExistence type="predicted"/>
<dbReference type="Proteomes" id="UP001249851">
    <property type="component" value="Unassembled WGS sequence"/>
</dbReference>
<feature type="compositionally biased region" description="Low complexity" evidence="1">
    <location>
        <begin position="149"/>
        <end position="158"/>
    </location>
</feature>
<evidence type="ECO:0000313" key="3">
    <source>
        <dbReference type="Proteomes" id="UP001249851"/>
    </source>
</evidence>
<keyword evidence="3" id="KW-1185">Reference proteome</keyword>
<accession>A0AAD9V7S3</accession>
<feature type="compositionally biased region" description="Low complexity" evidence="1">
    <location>
        <begin position="185"/>
        <end position="197"/>
    </location>
</feature>
<comment type="caution">
    <text evidence="2">The sequence shown here is derived from an EMBL/GenBank/DDBJ whole genome shotgun (WGS) entry which is preliminary data.</text>
</comment>
<feature type="region of interest" description="Disordered" evidence="1">
    <location>
        <begin position="149"/>
        <end position="197"/>
    </location>
</feature>
<name>A0AAD9V7S3_ACRCE</name>
<evidence type="ECO:0000256" key="1">
    <source>
        <dbReference type="SAM" id="MobiDB-lite"/>
    </source>
</evidence>
<feature type="compositionally biased region" description="Low complexity" evidence="1">
    <location>
        <begin position="22"/>
        <end position="39"/>
    </location>
</feature>
<organism evidence="2 3">
    <name type="scientific">Acropora cervicornis</name>
    <name type="common">Staghorn coral</name>
    <dbReference type="NCBI Taxonomy" id="6130"/>
    <lineage>
        <taxon>Eukaryota</taxon>
        <taxon>Metazoa</taxon>
        <taxon>Cnidaria</taxon>
        <taxon>Anthozoa</taxon>
        <taxon>Hexacorallia</taxon>
        <taxon>Scleractinia</taxon>
        <taxon>Astrocoeniina</taxon>
        <taxon>Acroporidae</taxon>
        <taxon>Acropora</taxon>
    </lineage>
</organism>
<reference evidence="2" key="2">
    <citation type="journal article" date="2023" name="Science">
        <title>Genomic signatures of disease resistance in endangered staghorn corals.</title>
        <authorList>
            <person name="Vollmer S.V."/>
            <person name="Selwyn J.D."/>
            <person name="Despard B.A."/>
            <person name="Roesel C.L."/>
        </authorList>
    </citation>
    <scope>NUCLEOTIDE SEQUENCE</scope>
    <source>
        <strain evidence="2">K2</strain>
    </source>
</reference>
<reference evidence="2" key="1">
    <citation type="journal article" date="2023" name="G3 (Bethesda)">
        <title>Whole genome assembly and annotation of the endangered Caribbean coral Acropora cervicornis.</title>
        <authorList>
            <person name="Selwyn J.D."/>
            <person name="Vollmer S.V."/>
        </authorList>
    </citation>
    <scope>NUCLEOTIDE SEQUENCE</scope>
    <source>
        <strain evidence="2">K2</strain>
    </source>
</reference>
<dbReference type="EMBL" id="JARQWQ010000022">
    <property type="protein sequence ID" value="KAK2564466.1"/>
    <property type="molecule type" value="Genomic_DNA"/>
</dbReference>
<protein>
    <submittedName>
        <fullName evidence="2">Uncharacterized protein</fullName>
    </submittedName>
</protein>
<dbReference type="AlphaFoldDB" id="A0AAD9V7S3"/>